<dbReference type="EC" id="2.1.1.222" evidence="5"/>
<proteinExistence type="inferred from homology"/>
<name>A0A3B0SR39_9ZZZZ</name>
<dbReference type="CDD" id="cd02440">
    <property type="entry name" value="AdoMet_MTases"/>
    <property type="match status" value="1"/>
</dbReference>
<gene>
    <name evidence="5" type="ORF">MNBD_ALPHA01-1777</name>
</gene>
<accession>A0A3B0SR39</accession>
<dbReference type="GO" id="GO:0032259">
    <property type="term" value="P:methylation"/>
    <property type="evidence" value="ECO:0007669"/>
    <property type="project" value="UniProtKB-KW"/>
</dbReference>
<evidence type="ECO:0000256" key="2">
    <source>
        <dbReference type="ARBA" id="ARBA00022679"/>
    </source>
</evidence>
<dbReference type="Pfam" id="PF13489">
    <property type="entry name" value="Methyltransf_23"/>
    <property type="match status" value="1"/>
</dbReference>
<evidence type="ECO:0000313" key="5">
    <source>
        <dbReference type="EMBL" id="VAW03477.1"/>
    </source>
</evidence>
<keyword evidence="4" id="KW-0949">S-adenosyl-L-methionine</keyword>
<keyword evidence="1 5" id="KW-0489">Methyltransferase</keyword>
<dbReference type="Gene3D" id="3.40.50.150">
    <property type="entry name" value="Vaccinia Virus protein VP39"/>
    <property type="match status" value="1"/>
</dbReference>
<keyword evidence="3" id="KW-0831">Ubiquinone biosynthesis</keyword>
<dbReference type="InterPro" id="IPR010233">
    <property type="entry name" value="UbiG_MeTrfase"/>
</dbReference>
<sequence>MTTEKQKDASASVDPAEIAHFSAMAATWWDPNGPFRPLHKLNPTRIEYARDSLCRHFNRDPMGDLPLKGLRVLDIGCGGGLLSEPMARLGATMVGADASEKNINTAKTHAREMGLAIDYRAITAEELMANGEVFDAILNMEVIEHVADIPSFLTACHGLLEAEGCMVMSTLNRTARSWVMAIAGAEYIMGWLPRGTHDWHKFLKPSELARALGQAGFDTIDLKGMVYHPLSGHWSLDETDFTVNYLVLAQKIKNNQNE</sequence>
<dbReference type="EC" id="2.1.1.64" evidence="5"/>
<evidence type="ECO:0000256" key="4">
    <source>
        <dbReference type="ARBA" id="ARBA00022691"/>
    </source>
</evidence>
<dbReference type="AlphaFoldDB" id="A0A3B0SR39"/>
<dbReference type="GO" id="GO:0005739">
    <property type="term" value="C:mitochondrion"/>
    <property type="evidence" value="ECO:0007669"/>
    <property type="project" value="TreeGrafter"/>
</dbReference>
<evidence type="ECO:0000256" key="1">
    <source>
        <dbReference type="ARBA" id="ARBA00022603"/>
    </source>
</evidence>
<dbReference type="GO" id="GO:0102208">
    <property type="term" value="F:2-polyprenyl-6-hydroxyphenol methylase activity"/>
    <property type="evidence" value="ECO:0007669"/>
    <property type="project" value="UniProtKB-EC"/>
</dbReference>
<dbReference type="PANTHER" id="PTHR43464">
    <property type="entry name" value="METHYLTRANSFERASE"/>
    <property type="match status" value="1"/>
</dbReference>
<dbReference type="PANTHER" id="PTHR43464:SF19">
    <property type="entry name" value="UBIQUINONE BIOSYNTHESIS O-METHYLTRANSFERASE, MITOCHONDRIAL"/>
    <property type="match status" value="1"/>
</dbReference>
<dbReference type="HAMAP" id="MF_00472">
    <property type="entry name" value="UbiG"/>
    <property type="match status" value="1"/>
</dbReference>
<dbReference type="NCBIfam" id="TIGR01983">
    <property type="entry name" value="UbiG"/>
    <property type="match status" value="1"/>
</dbReference>
<dbReference type="EMBL" id="UOEJ01000172">
    <property type="protein sequence ID" value="VAW03477.1"/>
    <property type="molecule type" value="Genomic_DNA"/>
</dbReference>
<evidence type="ECO:0000256" key="3">
    <source>
        <dbReference type="ARBA" id="ARBA00022688"/>
    </source>
</evidence>
<dbReference type="SUPFAM" id="SSF53335">
    <property type="entry name" value="S-adenosyl-L-methionine-dependent methyltransferases"/>
    <property type="match status" value="1"/>
</dbReference>
<reference evidence="5" key="1">
    <citation type="submission" date="2018-06" db="EMBL/GenBank/DDBJ databases">
        <authorList>
            <person name="Zhirakovskaya E."/>
        </authorList>
    </citation>
    <scope>NUCLEOTIDE SEQUENCE</scope>
</reference>
<dbReference type="GO" id="GO:0010420">
    <property type="term" value="F:polyprenyldihydroxybenzoate methyltransferase activity"/>
    <property type="evidence" value="ECO:0007669"/>
    <property type="project" value="InterPro"/>
</dbReference>
<keyword evidence="2 5" id="KW-0808">Transferase</keyword>
<protein>
    <submittedName>
        <fullName evidence="5">3-demethylubiquinol 3-O-methyltransferase @ 2-polyprenyl-6-hydroxyphenyl methylase</fullName>
        <ecNumber evidence="5">2.1.1.222</ecNumber>
        <ecNumber evidence="5">2.1.1.64</ecNumber>
    </submittedName>
</protein>
<organism evidence="5">
    <name type="scientific">hydrothermal vent metagenome</name>
    <dbReference type="NCBI Taxonomy" id="652676"/>
    <lineage>
        <taxon>unclassified sequences</taxon>
        <taxon>metagenomes</taxon>
        <taxon>ecological metagenomes</taxon>
    </lineage>
</organism>
<dbReference type="InterPro" id="IPR029063">
    <property type="entry name" value="SAM-dependent_MTases_sf"/>
</dbReference>
<dbReference type="GO" id="GO:0061542">
    <property type="term" value="F:3-demethylubiquinol 3-O-methyltransferase activity"/>
    <property type="evidence" value="ECO:0007669"/>
    <property type="project" value="UniProtKB-EC"/>
</dbReference>